<dbReference type="STRING" id="71999.KPaMU14_06280"/>
<dbReference type="GeneID" id="93315006"/>
<comment type="caution">
    <text evidence="2">The sequence shown here is derived from an EMBL/GenBank/DDBJ whole genome shotgun (WGS) entry which is preliminary data.</text>
</comment>
<sequence>MSFDLLGSLSDGPREPREAASADQDGAAPQCSRRGCRQAAVWVLEWNNPRVHAPQRRKRWVACQEHRQHLGEFLDARGFLLEIRPLSEVQA</sequence>
<evidence type="ECO:0000313" key="2">
    <source>
        <dbReference type="EMBL" id="EME37816.1"/>
    </source>
</evidence>
<name>M2XFD7_9MICC</name>
<gene>
    <name evidence="2" type="ORF">C884_00011</name>
</gene>
<accession>M2XFD7</accession>
<dbReference type="AlphaFoldDB" id="M2XFD7"/>
<organism evidence="2 3">
    <name type="scientific">Kocuria palustris PEL</name>
    <dbReference type="NCBI Taxonomy" id="1236550"/>
    <lineage>
        <taxon>Bacteria</taxon>
        <taxon>Bacillati</taxon>
        <taxon>Actinomycetota</taxon>
        <taxon>Actinomycetes</taxon>
        <taxon>Micrococcales</taxon>
        <taxon>Micrococcaceae</taxon>
        <taxon>Kocuria</taxon>
    </lineage>
</organism>
<dbReference type="Proteomes" id="UP000009877">
    <property type="component" value="Unassembled WGS sequence"/>
</dbReference>
<evidence type="ECO:0000313" key="3">
    <source>
        <dbReference type="Proteomes" id="UP000009877"/>
    </source>
</evidence>
<dbReference type="EMBL" id="ANHZ02000001">
    <property type="protein sequence ID" value="EME37816.1"/>
    <property type="molecule type" value="Genomic_DNA"/>
</dbReference>
<proteinExistence type="predicted"/>
<feature type="region of interest" description="Disordered" evidence="1">
    <location>
        <begin position="1"/>
        <end position="33"/>
    </location>
</feature>
<protein>
    <recommendedName>
        <fullName evidence="4">Acetone carboxylase</fullName>
    </recommendedName>
</protein>
<evidence type="ECO:0008006" key="4">
    <source>
        <dbReference type="Google" id="ProtNLM"/>
    </source>
</evidence>
<reference evidence="2 3" key="1">
    <citation type="journal article" date="2014" name="Genome Announc.">
        <title>Draft Genome Sequence of Kocuria palustris PEL.</title>
        <authorList>
            <person name="Sharma G."/>
            <person name="Khatri I."/>
            <person name="Subramanian S."/>
        </authorList>
    </citation>
    <scope>NUCLEOTIDE SEQUENCE [LARGE SCALE GENOMIC DNA]</scope>
    <source>
        <strain evidence="2 3">PEL</strain>
    </source>
</reference>
<keyword evidence="3" id="KW-1185">Reference proteome</keyword>
<evidence type="ECO:0000256" key="1">
    <source>
        <dbReference type="SAM" id="MobiDB-lite"/>
    </source>
</evidence>
<dbReference type="RefSeq" id="WP_006213159.1">
    <property type="nucleotide sequence ID" value="NZ_ANHZ02000001.1"/>
</dbReference>